<dbReference type="RefSeq" id="WP_008780446.1">
    <property type="nucleotide sequence ID" value="NZ_CAXSSW010000001.1"/>
</dbReference>
<dbReference type="NCBIfam" id="TIGR02623">
    <property type="entry name" value="G1P_cyt_trans"/>
    <property type="match status" value="1"/>
</dbReference>
<evidence type="ECO:0000313" key="2">
    <source>
        <dbReference type="EMBL" id="MRZ52429.1"/>
    </source>
</evidence>
<dbReference type="Gene3D" id="3.90.550.10">
    <property type="entry name" value="Spore Coat Polysaccharide Biosynthesis Protein SpsA, Chain A"/>
    <property type="match status" value="1"/>
</dbReference>
<reference evidence="2 5" key="2">
    <citation type="journal article" date="2019" name="Nat. Med.">
        <title>A library of human gut bacterial isolates paired with longitudinal multiomics data enables mechanistic microbiome research.</title>
        <authorList>
            <person name="Poyet M."/>
            <person name="Groussin M."/>
            <person name="Gibbons S.M."/>
            <person name="Avila-Pacheco J."/>
            <person name="Jiang X."/>
            <person name="Kearney S.M."/>
            <person name="Perrotta A.R."/>
            <person name="Berdy B."/>
            <person name="Zhao S."/>
            <person name="Lieberman T.D."/>
            <person name="Swanson P.K."/>
            <person name="Smith M."/>
            <person name="Roesemann S."/>
            <person name="Alexander J.E."/>
            <person name="Rich S.A."/>
            <person name="Livny J."/>
            <person name="Vlamakis H."/>
            <person name="Clish C."/>
            <person name="Bullock K."/>
            <person name="Deik A."/>
            <person name="Scott J."/>
            <person name="Pierce K.A."/>
            <person name="Xavier R.J."/>
            <person name="Alm E.J."/>
        </authorList>
    </citation>
    <scope>NUCLEOTIDE SEQUENCE [LARGE SCALE GENOMIC DNA]</scope>
    <source>
        <strain evidence="2 5">BIOML-A32</strain>
    </source>
</reference>
<dbReference type="CDD" id="cd02524">
    <property type="entry name" value="G1P_cytidylyltransferase"/>
    <property type="match status" value="1"/>
</dbReference>
<dbReference type="Proteomes" id="UP000284660">
    <property type="component" value="Unassembled WGS sequence"/>
</dbReference>
<organism evidence="3 4">
    <name type="scientific">Parabacteroides distasonis</name>
    <dbReference type="NCBI Taxonomy" id="823"/>
    <lineage>
        <taxon>Bacteria</taxon>
        <taxon>Pseudomonadati</taxon>
        <taxon>Bacteroidota</taxon>
        <taxon>Bacteroidia</taxon>
        <taxon>Bacteroidales</taxon>
        <taxon>Tannerellaceae</taxon>
        <taxon>Parabacteroides</taxon>
    </lineage>
</organism>
<dbReference type="InterPro" id="IPR046981">
    <property type="entry name" value="G1P_cyt_trans"/>
</dbReference>
<dbReference type="PANTHER" id="PTHR47183:SF1">
    <property type="entry name" value="GLUCOSE-1-PHOSPHATE CYTIDYLYLTRANSFERASE"/>
    <property type="match status" value="1"/>
</dbReference>
<dbReference type="EC" id="2.7.7.33" evidence="3"/>
<keyword evidence="3" id="KW-0808">Transferase</keyword>
<evidence type="ECO:0000313" key="3">
    <source>
        <dbReference type="EMBL" id="RHD71167.1"/>
    </source>
</evidence>
<dbReference type="InterPro" id="IPR005835">
    <property type="entry name" value="NTP_transferase_dom"/>
</dbReference>
<evidence type="ECO:0000313" key="5">
    <source>
        <dbReference type="Proteomes" id="UP000441358"/>
    </source>
</evidence>
<feature type="domain" description="Nucleotidyl transferase" evidence="1">
    <location>
        <begin position="2"/>
        <end position="233"/>
    </location>
</feature>
<keyword evidence="3" id="KW-0548">Nucleotidyltransferase</keyword>
<evidence type="ECO:0000259" key="1">
    <source>
        <dbReference type="Pfam" id="PF00483"/>
    </source>
</evidence>
<dbReference type="GO" id="GO:0009243">
    <property type="term" value="P:O antigen biosynthetic process"/>
    <property type="evidence" value="ECO:0007669"/>
    <property type="project" value="InterPro"/>
</dbReference>
<dbReference type="SUPFAM" id="SSF53448">
    <property type="entry name" value="Nucleotide-diphospho-sugar transferases"/>
    <property type="match status" value="1"/>
</dbReference>
<dbReference type="EMBL" id="WKMC01000018">
    <property type="protein sequence ID" value="MRZ52429.1"/>
    <property type="molecule type" value="Genomic_DNA"/>
</dbReference>
<name>A0A3R6BPJ3_PARDI</name>
<sequence>MKVVLLAGGFGSRISEESQFKPKPMIEIGGMPILWHIMKEYAYYGYTEFIICAGYKQEYIKEWFANYFLHNSDVTFDYRGGNNEMTVHQTIMEPWKVTVVDTGYNTMTGGRIKRIQRYIENETFLMTYGDGVCDVEIDKLVEFHKSHGKLATLTAVKIAQDKGVLDITKDQAVRAFREKNASDGAPINAGYMVLEPEVFDMLEGGDSCVFEKTALVRLAQEGQLMSYIHTGFWQCMDNIREKSMLEKLLAEDKAPWKRWERSVPEIPDYAK</sequence>
<reference evidence="3 4" key="1">
    <citation type="submission" date="2018-08" db="EMBL/GenBank/DDBJ databases">
        <title>A genome reference for cultivated species of the human gut microbiota.</title>
        <authorList>
            <person name="Zou Y."/>
            <person name="Xue W."/>
            <person name="Luo G."/>
        </authorList>
    </citation>
    <scope>NUCLEOTIDE SEQUENCE [LARGE SCALE GENOMIC DNA]</scope>
    <source>
        <strain evidence="3 4">AM30-4</strain>
    </source>
</reference>
<dbReference type="PANTHER" id="PTHR47183">
    <property type="entry name" value="GLUCOSE-1-PHOSPHATE CYTIDYLYLTRANSFERASE-RELATED"/>
    <property type="match status" value="1"/>
</dbReference>
<dbReference type="EMBL" id="QSJN01000019">
    <property type="protein sequence ID" value="RHD71167.1"/>
    <property type="molecule type" value="Genomic_DNA"/>
</dbReference>
<dbReference type="Proteomes" id="UP000441358">
    <property type="component" value="Unassembled WGS sequence"/>
</dbReference>
<dbReference type="AlphaFoldDB" id="A0A3R6BPJ3"/>
<accession>A0A3R6BPJ3</accession>
<dbReference type="GO" id="GO:0047343">
    <property type="term" value="F:glucose-1-phosphate cytidylyltransferase activity"/>
    <property type="evidence" value="ECO:0007669"/>
    <property type="project" value="UniProtKB-EC"/>
</dbReference>
<dbReference type="InterPro" id="IPR013446">
    <property type="entry name" value="G1P_cyt_trans-like"/>
</dbReference>
<evidence type="ECO:0000313" key="4">
    <source>
        <dbReference type="Proteomes" id="UP000284660"/>
    </source>
</evidence>
<protein>
    <submittedName>
        <fullName evidence="3">Glucose-1-phosphate cytidylyltransferase</fullName>
        <ecNumber evidence="3">2.7.7.33</ecNumber>
    </submittedName>
</protein>
<comment type="caution">
    <text evidence="3">The sequence shown here is derived from an EMBL/GenBank/DDBJ whole genome shotgun (WGS) entry which is preliminary data.</text>
</comment>
<proteinExistence type="predicted"/>
<gene>
    <name evidence="3" type="primary">rfbF</name>
    <name evidence="3" type="ORF">DW782_19905</name>
    <name evidence="2" type="ORF">GKD66_19840</name>
</gene>
<dbReference type="Pfam" id="PF00483">
    <property type="entry name" value="NTP_transferase"/>
    <property type="match status" value="1"/>
</dbReference>
<dbReference type="InterPro" id="IPR029044">
    <property type="entry name" value="Nucleotide-diphossugar_trans"/>
</dbReference>